<evidence type="ECO:0000313" key="1">
    <source>
        <dbReference type="EMBL" id="ENZ05439.1"/>
    </source>
</evidence>
<dbReference type="Proteomes" id="UP000013085">
    <property type="component" value="Unassembled WGS sequence"/>
</dbReference>
<reference evidence="1 2" key="1">
    <citation type="submission" date="2013-01" db="EMBL/GenBank/DDBJ databases">
        <title>The Genome Sequence of Clostridium clostridioforme 90A8.</title>
        <authorList>
            <consortium name="The Broad Institute Genome Sequencing Platform"/>
            <person name="Earl A."/>
            <person name="Ward D."/>
            <person name="Feldgarden M."/>
            <person name="Gevers D."/>
            <person name="Courvalin P."/>
            <person name="Lambert T."/>
            <person name="Walker B."/>
            <person name="Young S.K."/>
            <person name="Zeng Q."/>
            <person name="Gargeya S."/>
            <person name="Fitzgerald M."/>
            <person name="Haas B."/>
            <person name="Abouelleil A."/>
            <person name="Alvarado L."/>
            <person name="Arachchi H.M."/>
            <person name="Berlin A.M."/>
            <person name="Chapman S.B."/>
            <person name="Dewar J."/>
            <person name="Goldberg J."/>
            <person name="Griggs A."/>
            <person name="Gujja S."/>
            <person name="Hansen M."/>
            <person name="Howarth C."/>
            <person name="Imamovic A."/>
            <person name="Larimer J."/>
            <person name="McCowan C."/>
            <person name="Murphy C."/>
            <person name="Neiman D."/>
            <person name="Pearson M."/>
            <person name="Priest M."/>
            <person name="Roberts A."/>
            <person name="Saif S."/>
            <person name="Shea T."/>
            <person name="Sisk P."/>
            <person name="Sykes S."/>
            <person name="Wortman J."/>
            <person name="Nusbaum C."/>
            <person name="Birren B."/>
        </authorList>
    </citation>
    <scope>NUCLEOTIDE SEQUENCE [LARGE SCALE GENOMIC DNA]</scope>
    <source>
        <strain evidence="1 2">90A8</strain>
    </source>
</reference>
<accession>A0A0E2H2D8</accession>
<evidence type="ECO:0000313" key="2">
    <source>
        <dbReference type="Proteomes" id="UP000013085"/>
    </source>
</evidence>
<dbReference type="EMBL" id="AGYR01000079">
    <property type="protein sequence ID" value="ENZ05439.1"/>
    <property type="molecule type" value="Genomic_DNA"/>
</dbReference>
<comment type="caution">
    <text evidence="1">The sequence shown here is derived from an EMBL/GenBank/DDBJ whole genome shotgun (WGS) entry which is preliminary data.</text>
</comment>
<protein>
    <submittedName>
        <fullName evidence="1">Uncharacterized protein</fullName>
    </submittedName>
</protein>
<gene>
    <name evidence="1" type="ORF">HMPREF1090_05653</name>
</gene>
<proteinExistence type="predicted"/>
<dbReference type="RefSeq" id="WP_002595062.1">
    <property type="nucleotide sequence ID" value="NZ_KB851001.1"/>
</dbReference>
<dbReference type="PATRIC" id="fig|999408.3.peg.6061"/>
<dbReference type="AlphaFoldDB" id="A0A0E2H2D8"/>
<sequence>MEQNELLDFARNFFEEMRIHTRLIDAPYPWDDAFDLNLRHTLLKYDEDVASTFFQPEEHFHEKHLVYFIKDLFWCHYLCIPVPNAGQKRVLFIGPFATEDATLGLVRSLTEQLQIPDTHFSFLSQYHTSLPVLRDKSCMRSCARPTFLAKILNIFGKIFWENGSLK</sequence>
<name>A0A0E2H2D8_9FIRM</name>
<dbReference type="HOGENOM" id="CLU_1599844_0_0_9"/>
<organism evidence="1 2">
    <name type="scientific">[Clostridium] clostridioforme 90A8</name>
    <dbReference type="NCBI Taxonomy" id="999408"/>
    <lineage>
        <taxon>Bacteria</taxon>
        <taxon>Bacillati</taxon>
        <taxon>Bacillota</taxon>
        <taxon>Clostridia</taxon>
        <taxon>Lachnospirales</taxon>
        <taxon>Lachnospiraceae</taxon>
        <taxon>Enterocloster</taxon>
    </lineage>
</organism>